<accession>A0A1F8AUC6</accession>
<comment type="caution">
    <text evidence="1">The sequence shown here is derived from an EMBL/GenBank/DDBJ whole genome shotgun (WGS) entry which is preliminary data.</text>
</comment>
<evidence type="ECO:0000313" key="1">
    <source>
        <dbReference type="EMBL" id="OGM55363.1"/>
    </source>
</evidence>
<organism evidence="1 2">
    <name type="scientific">Candidatus Woesebacteria bacterium RIFCSPHIGHO2_12_FULL_41_24</name>
    <dbReference type="NCBI Taxonomy" id="1802510"/>
    <lineage>
        <taxon>Bacteria</taxon>
        <taxon>Candidatus Woeseibacteriota</taxon>
    </lineage>
</organism>
<dbReference type="AlphaFoldDB" id="A0A1F8AUC6"/>
<evidence type="ECO:0000313" key="2">
    <source>
        <dbReference type="Proteomes" id="UP000178603"/>
    </source>
</evidence>
<proteinExistence type="predicted"/>
<protein>
    <submittedName>
        <fullName evidence="1">Uncharacterized protein</fullName>
    </submittedName>
</protein>
<gene>
    <name evidence="1" type="ORF">A3E44_03715</name>
</gene>
<reference evidence="1 2" key="1">
    <citation type="journal article" date="2016" name="Nat. Commun.">
        <title>Thousands of microbial genomes shed light on interconnected biogeochemical processes in an aquifer system.</title>
        <authorList>
            <person name="Anantharaman K."/>
            <person name="Brown C.T."/>
            <person name="Hug L.A."/>
            <person name="Sharon I."/>
            <person name="Castelle C.J."/>
            <person name="Probst A.J."/>
            <person name="Thomas B.C."/>
            <person name="Singh A."/>
            <person name="Wilkins M.J."/>
            <person name="Karaoz U."/>
            <person name="Brodie E.L."/>
            <person name="Williams K.H."/>
            <person name="Hubbard S.S."/>
            <person name="Banfield J.F."/>
        </authorList>
    </citation>
    <scope>NUCLEOTIDE SEQUENCE [LARGE SCALE GENOMIC DNA]</scope>
</reference>
<dbReference type="Proteomes" id="UP000178603">
    <property type="component" value="Unassembled WGS sequence"/>
</dbReference>
<sequence>MRWQPQLNQCYYDLQELLDSLCEESREASLENFRALAQRRVSELFPPLRTTTKTEVITVHKQGPEGEPE</sequence>
<name>A0A1F8AUC6_9BACT</name>
<dbReference type="EMBL" id="MGGW01000004">
    <property type="protein sequence ID" value="OGM55363.1"/>
    <property type="molecule type" value="Genomic_DNA"/>
</dbReference>